<dbReference type="KEGG" id="rul:UC8_38670"/>
<protein>
    <submittedName>
        <fullName evidence="2">Uncharacterized protein</fullName>
    </submittedName>
</protein>
<dbReference type="EMBL" id="CP042914">
    <property type="protein sequence ID" value="QEG41839.1"/>
    <property type="molecule type" value="Genomic_DNA"/>
</dbReference>
<keyword evidence="3" id="KW-1185">Reference proteome</keyword>
<reference evidence="2 3" key="1">
    <citation type="submission" date="2019-08" db="EMBL/GenBank/DDBJ databases">
        <title>Deep-cultivation of Planctomycetes and their phenomic and genomic characterization uncovers novel biology.</title>
        <authorList>
            <person name="Wiegand S."/>
            <person name="Jogler M."/>
            <person name="Boedeker C."/>
            <person name="Pinto D."/>
            <person name="Vollmers J."/>
            <person name="Rivas-Marin E."/>
            <person name="Kohn T."/>
            <person name="Peeters S.H."/>
            <person name="Heuer A."/>
            <person name="Rast P."/>
            <person name="Oberbeckmann S."/>
            <person name="Bunk B."/>
            <person name="Jeske O."/>
            <person name="Meyerdierks A."/>
            <person name="Storesund J.E."/>
            <person name="Kallscheuer N."/>
            <person name="Luecker S."/>
            <person name="Lage O.M."/>
            <person name="Pohl T."/>
            <person name="Merkel B.J."/>
            <person name="Hornburger P."/>
            <person name="Mueller R.-W."/>
            <person name="Bruemmer F."/>
            <person name="Labrenz M."/>
            <person name="Spormann A.M."/>
            <person name="Op den Camp H."/>
            <person name="Overmann J."/>
            <person name="Amann R."/>
            <person name="Jetten M.S.M."/>
            <person name="Mascher T."/>
            <person name="Medema M.H."/>
            <person name="Devos D.P."/>
            <person name="Kaster A.-K."/>
            <person name="Ovreas L."/>
            <person name="Rohde M."/>
            <person name="Galperin M.Y."/>
            <person name="Jogler C."/>
        </authorList>
    </citation>
    <scope>NUCLEOTIDE SEQUENCE [LARGE SCALE GENOMIC DNA]</scope>
    <source>
        <strain evidence="2 3">UC8</strain>
    </source>
</reference>
<keyword evidence="1" id="KW-0732">Signal</keyword>
<gene>
    <name evidence="2" type="ORF">UC8_38670</name>
</gene>
<feature type="chain" id="PRO_5022908908" evidence="1">
    <location>
        <begin position="29"/>
        <end position="176"/>
    </location>
</feature>
<evidence type="ECO:0000256" key="1">
    <source>
        <dbReference type="SAM" id="SignalP"/>
    </source>
</evidence>
<name>A0A5B9QV37_9BACT</name>
<organism evidence="2 3">
    <name type="scientific">Roseimaritima ulvae</name>
    <dbReference type="NCBI Taxonomy" id="980254"/>
    <lineage>
        <taxon>Bacteria</taxon>
        <taxon>Pseudomonadati</taxon>
        <taxon>Planctomycetota</taxon>
        <taxon>Planctomycetia</taxon>
        <taxon>Pirellulales</taxon>
        <taxon>Pirellulaceae</taxon>
        <taxon>Roseimaritima</taxon>
    </lineage>
</organism>
<dbReference type="Proteomes" id="UP000325286">
    <property type="component" value="Chromosome"/>
</dbReference>
<evidence type="ECO:0000313" key="2">
    <source>
        <dbReference type="EMBL" id="QEG41839.1"/>
    </source>
</evidence>
<dbReference type="RefSeq" id="WP_238388713.1">
    <property type="nucleotide sequence ID" value="NZ_CP042914.1"/>
</dbReference>
<sequence precursor="true">MNNSPLIRTAVKLCLIAAIVIQPMAVLAARGTCVQSRSDKTCCQANTVGTGCQSCETKAATTQCGCCQAAQVETQSCCTKQAVPDPDSADDTTADNNAADNTVQGTCMCGMRAVPIAPARSHTPVSQPRDLVVIAYLDHDVALAGQAIRGDWASSRLPIGNLSTHYSQQFLCVWRI</sequence>
<proteinExistence type="predicted"/>
<accession>A0A5B9QV37</accession>
<dbReference type="AlphaFoldDB" id="A0A5B9QV37"/>
<feature type="signal peptide" evidence="1">
    <location>
        <begin position="1"/>
        <end position="28"/>
    </location>
</feature>
<evidence type="ECO:0000313" key="3">
    <source>
        <dbReference type="Proteomes" id="UP000325286"/>
    </source>
</evidence>